<dbReference type="SUPFAM" id="SSF88659">
    <property type="entry name" value="Sigma3 and sigma4 domains of RNA polymerase sigma factors"/>
    <property type="match status" value="1"/>
</dbReference>
<dbReference type="InterPro" id="IPR013249">
    <property type="entry name" value="RNA_pol_sigma70_r4_t2"/>
</dbReference>
<sequence>MRLFLPAVGDRKGIVSTAELALQQQVSSLYTDHHHWLRGLLRRKLGNAFDAADLAHDVYLHLMKTGRVPPAGESRRHLTQIANGMVIDLYRRRQIEAAYLEVLALVPEALAPSEEERALVIEALTEIDAVLHQLPAKARKALLLCKLDGLSYRDIATELQVSVSSVEKYIAAGLLACYQAMHAQGA</sequence>
<reference evidence="7 8" key="1">
    <citation type="submission" date="2016-11" db="EMBL/GenBank/DDBJ databases">
        <authorList>
            <person name="Varghese N."/>
            <person name="Submissions S."/>
        </authorList>
    </citation>
    <scope>NUCLEOTIDE SEQUENCE [LARGE SCALE GENOMIC DNA]</scope>
    <source>
        <strain evidence="7 8">NFR18</strain>
    </source>
</reference>
<dbReference type="InterPro" id="IPR007627">
    <property type="entry name" value="RNA_pol_sigma70_r2"/>
</dbReference>
<evidence type="ECO:0000256" key="2">
    <source>
        <dbReference type="ARBA" id="ARBA00023015"/>
    </source>
</evidence>
<keyword evidence="2" id="KW-0805">Transcription regulation</keyword>
<dbReference type="GO" id="GO:0016987">
    <property type="term" value="F:sigma factor activity"/>
    <property type="evidence" value="ECO:0007669"/>
    <property type="project" value="UniProtKB-KW"/>
</dbReference>
<dbReference type="InterPro" id="IPR013325">
    <property type="entry name" value="RNA_pol_sigma_r2"/>
</dbReference>
<evidence type="ECO:0000313" key="7">
    <source>
        <dbReference type="EMBL" id="SFY34512.1"/>
    </source>
</evidence>
<name>A0AB38CHQ3_9BURK</name>
<dbReference type="PANTHER" id="PTHR43133:SF63">
    <property type="entry name" value="RNA POLYMERASE SIGMA FACTOR FECI-RELATED"/>
    <property type="match status" value="1"/>
</dbReference>
<feature type="domain" description="RNA polymerase sigma-70 region 2" evidence="5">
    <location>
        <begin position="29"/>
        <end position="94"/>
    </location>
</feature>
<dbReference type="SUPFAM" id="SSF88946">
    <property type="entry name" value="Sigma2 domain of RNA polymerase sigma factors"/>
    <property type="match status" value="1"/>
</dbReference>
<dbReference type="Pfam" id="PF08281">
    <property type="entry name" value="Sigma70_r4_2"/>
    <property type="match status" value="1"/>
</dbReference>
<comment type="similarity">
    <text evidence="1">Belongs to the sigma-70 factor family. ECF subfamily.</text>
</comment>
<proteinExistence type="inferred from homology"/>
<evidence type="ECO:0000256" key="4">
    <source>
        <dbReference type="ARBA" id="ARBA00023163"/>
    </source>
</evidence>
<comment type="caution">
    <text evidence="7">The sequence shown here is derived from an EMBL/GenBank/DDBJ whole genome shotgun (WGS) entry which is preliminary data.</text>
</comment>
<dbReference type="Gene3D" id="1.10.10.10">
    <property type="entry name" value="Winged helix-like DNA-binding domain superfamily/Winged helix DNA-binding domain"/>
    <property type="match status" value="1"/>
</dbReference>
<dbReference type="AlphaFoldDB" id="A0AB38CHQ3"/>
<dbReference type="InterPro" id="IPR039425">
    <property type="entry name" value="RNA_pol_sigma-70-like"/>
</dbReference>
<dbReference type="NCBIfam" id="TIGR02937">
    <property type="entry name" value="sigma70-ECF"/>
    <property type="match status" value="1"/>
</dbReference>
<evidence type="ECO:0000259" key="5">
    <source>
        <dbReference type="Pfam" id="PF04542"/>
    </source>
</evidence>
<keyword evidence="4" id="KW-0804">Transcription</keyword>
<evidence type="ECO:0000313" key="8">
    <source>
        <dbReference type="Proteomes" id="UP000182489"/>
    </source>
</evidence>
<protein>
    <submittedName>
        <fullName evidence="7">RNA polymerase sigma-70 factor, ECF subfamily</fullName>
    </submittedName>
</protein>
<dbReference type="InterPro" id="IPR014284">
    <property type="entry name" value="RNA_pol_sigma-70_dom"/>
</dbReference>
<dbReference type="EMBL" id="FPKH01000013">
    <property type="protein sequence ID" value="SFY34512.1"/>
    <property type="molecule type" value="Genomic_DNA"/>
</dbReference>
<dbReference type="GO" id="GO:0003677">
    <property type="term" value="F:DNA binding"/>
    <property type="evidence" value="ECO:0007669"/>
    <property type="project" value="InterPro"/>
</dbReference>
<evidence type="ECO:0000259" key="6">
    <source>
        <dbReference type="Pfam" id="PF08281"/>
    </source>
</evidence>
<evidence type="ECO:0000256" key="1">
    <source>
        <dbReference type="ARBA" id="ARBA00010641"/>
    </source>
</evidence>
<dbReference type="PANTHER" id="PTHR43133">
    <property type="entry name" value="RNA POLYMERASE ECF-TYPE SIGMA FACTO"/>
    <property type="match status" value="1"/>
</dbReference>
<dbReference type="Proteomes" id="UP000182489">
    <property type="component" value="Unassembled WGS sequence"/>
</dbReference>
<organism evidence="7 8">
    <name type="scientific">Janthinobacterium lividum</name>
    <dbReference type="NCBI Taxonomy" id="29581"/>
    <lineage>
        <taxon>Bacteria</taxon>
        <taxon>Pseudomonadati</taxon>
        <taxon>Pseudomonadota</taxon>
        <taxon>Betaproteobacteria</taxon>
        <taxon>Burkholderiales</taxon>
        <taxon>Oxalobacteraceae</taxon>
        <taxon>Janthinobacterium</taxon>
    </lineage>
</organism>
<dbReference type="GO" id="GO:0006352">
    <property type="term" value="P:DNA-templated transcription initiation"/>
    <property type="evidence" value="ECO:0007669"/>
    <property type="project" value="InterPro"/>
</dbReference>
<evidence type="ECO:0000256" key="3">
    <source>
        <dbReference type="ARBA" id="ARBA00023082"/>
    </source>
</evidence>
<accession>A0AB38CHQ3</accession>
<gene>
    <name evidence="7" type="ORF">SAMN03097694_0409</name>
</gene>
<dbReference type="Pfam" id="PF04542">
    <property type="entry name" value="Sigma70_r2"/>
    <property type="match status" value="1"/>
</dbReference>
<dbReference type="InterPro" id="IPR036388">
    <property type="entry name" value="WH-like_DNA-bd_sf"/>
</dbReference>
<dbReference type="Gene3D" id="1.10.1740.10">
    <property type="match status" value="1"/>
</dbReference>
<feature type="domain" description="RNA polymerase sigma factor 70 region 4 type 2" evidence="6">
    <location>
        <begin position="126"/>
        <end position="177"/>
    </location>
</feature>
<keyword evidence="3" id="KW-0731">Sigma factor</keyword>
<dbReference type="InterPro" id="IPR013324">
    <property type="entry name" value="RNA_pol_sigma_r3/r4-like"/>
</dbReference>